<reference evidence="1 2" key="1">
    <citation type="submission" date="2022-10" db="EMBL/GenBank/DDBJ databases">
        <title>Defluviimonas sp. nov., isolated from ocean surface sediments.</title>
        <authorList>
            <person name="He W."/>
            <person name="Wang L."/>
            <person name="Zhang D.-F."/>
        </authorList>
    </citation>
    <scope>NUCLEOTIDE SEQUENCE [LARGE SCALE GENOMIC DNA]</scope>
    <source>
        <strain evidence="1 2">WL0024</strain>
    </source>
</reference>
<gene>
    <name evidence="1" type="ORF">OEZ60_13565</name>
</gene>
<keyword evidence="2" id="KW-1185">Reference proteome</keyword>
<protein>
    <recommendedName>
        <fullName evidence="3">DUF4178 domain-containing protein</fullName>
    </recommendedName>
</protein>
<dbReference type="Proteomes" id="UP001209535">
    <property type="component" value="Unassembled WGS sequence"/>
</dbReference>
<dbReference type="InterPro" id="IPR046674">
    <property type="entry name" value="DUF6544"/>
</dbReference>
<accession>A0ABT2X512</accession>
<sequence>MQTAFYLVLLAVIGLLALQVAAAKRCRGRVLQLAARLRDTPPTRDIDIALPPLVADFARRAGADPGRPMRAASFNQTAELRLKPGGRFHRIEAWQVVSLGRAGFVWDARQPLGPLTRLRVLDAFVGGEGLLEARLLGTIPVARASGAEIDLGEAYRYLAELPWMPDAILGNPDLTWRVTGPDTAEVRMTTRDGIARVTFGFDAQGDIVAMEARDRPARDPDGTTRRYDWRGRFSDYREIGGRRLPGFGEVGYVYPSGYEAYFRGRISDYRLAP</sequence>
<dbReference type="Pfam" id="PF20181">
    <property type="entry name" value="DUF6544"/>
    <property type="match status" value="1"/>
</dbReference>
<evidence type="ECO:0000313" key="1">
    <source>
        <dbReference type="EMBL" id="MCU9849030.1"/>
    </source>
</evidence>
<dbReference type="EMBL" id="JAOVQO010000012">
    <property type="protein sequence ID" value="MCU9849030.1"/>
    <property type="molecule type" value="Genomic_DNA"/>
</dbReference>
<comment type="caution">
    <text evidence="1">The sequence shown here is derived from an EMBL/GenBank/DDBJ whole genome shotgun (WGS) entry which is preliminary data.</text>
</comment>
<organism evidence="1 2">
    <name type="scientific">Albidovulum salinarum</name>
    <dbReference type="NCBI Taxonomy" id="2984153"/>
    <lineage>
        <taxon>Bacteria</taxon>
        <taxon>Pseudomonadati</taxon>
        <taxon>Pseudomonadota</taxon>
        <taxon>Alphaproteobacteria</taxon>
        <taxon>Rhodobacterales</taxon>
        <taxon>Paracoccaceae</taxon>
        <taxon>Albidovulum</taxon>
    </lineage>
</organism>
<evidence type="ECO:0008006" key="3">
    <source>
        <dbReference type="Google" id="ProtNLM"/>
    </source>
</evidence>
<evidence type="ECO:0000313" key="2">
    <source>
        <dbReference type="Proteomes" id="UP001209535"/>
    </source>
</evidence>
<proteinExistence type="predicted"/>
<name>A0ABT2X512_9RHOB</name>
<dbReference type="RefSeq" id="WP_263337116.1">
    <property type="nucleotide sequence ID" value="NZ_JAOVQO010000012.1"/>
</dbReference>